<feature type="region of interest" description="Disordered" evidence="1">
    <location>
        <begin position="1"/>
        <end position="27"/>
    </location>
</feature>
<feature type="domain" description="DUF1618" evidence="3">
    <location>
        <begin position="234"/>
        <end position="400"/>
    </location>
</feature>
<evidence type="ECO:0000259" key="3">
    <source>
        <dbReference type="Pfam" id="PF07762"/>
    </source>
</evidence>
<accession>I1NS53</accession>
<dbReference type="Pfam" id="PF07762">
    <property type="entry name" value="DUF1618"/>
    <property type="match status" value="1"/>
</dbReference>
<evidence type="ECO:0000256" key="1">
    <source>
        <dbReference type="SAM" id="MobiDB-lite"/>
    </source>
</evidence>
<dbReference type="InterPro" id="IPR011676">
    <property type="entry name" value="DUF1618"/>
</dbReference>
<keyword evidence="5" id="KW-1185">Reference proteome</keyword>
<reference evidence="4 5" key="2">
    <citation type="submission" date="2018-04" db="EMBL/GenBank/DDBJ databases">
        <title>OglaRS2 (Oryza glaberrima Reference Sequence Version 2).</title>
        <authorList>
            <person name="Zhang J."/>
            <person name="Kudrna D."/>
            <person name="Lee S."/>
            <person name="Talag J."/>
            <person name="Rajasekar S."/>
            <person name="Wing R.A."/>
        </authorList>
    </citation>
    <scope>NUCLEOTIDE SEQUENCE [LARGE SCALE GENOMIC DNA]</scope>
    <source>
        <strain evidence="4 5">cv. IRGC 96717</strain>
    </source>
</reference>
<dbReference type="Proteomes" id="UP000007306">
    <property type="component" value="Chromosome 1"/>
</dbReference>
<proteinExistence type="predicted"/>
<name>I1NS53_ORYGL</name>
<keyword evidence="2" id="KW-0472">Membrane</keyword>
<dbReference type="OMA" id="KELPMAN"/>
<organism evidence="4 5">
    <name type="scientific">Oryza glaberrima</name>
    <name type="common">African rice</name>
    <dbReference type="NCBI Taxonomy" id="4538"/>
    <lineage>
        <taxon>Eukaryota</taxon>
        <taxon>Viridiplantae</taxon>
        <taxon>Streptophyta</taxon>
        <taxon>Embryophyta</taxon>
        <taxon>Tracheophyta</taxon>
        <taxon>Spermatophyta</taxon>
        <taxon>Magnoliopsida</taxon>
        <taxon>Liliopsida</taxon>
        <taxon>Poales</taxon>
        <taxon>Poaceae</taxon>
        <taxon>BOP clade</taxon>
        <taxon>Oryzoideae</taxon>
        <taxon>Oryzeae</taxon>
        <taxon>Oryzinae</taxon>
        <taxon>Oryza</taxon>
    </lineage>
</organism>
<dbReference type="Gramene" id="ORGLA01G0269300.1">
    <property type="protein sequence ID" value="ORGLA01G0269300.1"/>
    <property type="gene ID" value="ORGLA01G0269300"/>
</dbReference>
<protein>
    <recommendedName>
        <fullName evidence="3">DUF1618 domain-containing protein</fullName>
    </recommendedName>
</protein>
<reference evidence="4" key="1">
    <citation type="submission" date="2015-06" db="UniProtKB">
        <authorList>
            <consortium name="EnsemblPlants"/>
        </authorList>
    </citation>
    <scope>IDENTIFICATION</scope>
</reference>
<evidence type="ECO:0000313" key="4">
    <source>
        <dbReference type="EnsemblPlants" id="ORGLA01G0269300.1"/>
    </source>
</evidence>
<dbReference type="AlphaFoldDB" id="I1NS53"/>
<dbReference type="HOGENOM" id="CLU_008956_6_0_1"/>
<dbReference type="EnsemblPlants" id="ORGLA01G0269300.1">
    <property type="protein sequence ID" value="ORGLA01G0269300.1"/>
    <property type="gene ID" value="ORGLA01G0269300"/>
</dbReference>
<evidence type="ECO:0000256" key="2">
    <source>
        <dbReference type="SAM" id="Phobius"/>
    </source>
</evidence>
<sequence length="487" mass="54455">MDMAAPTVPYRTTAPTLPESDGHEDGSSGGMVLLDRWCLIADLPNASTGVGTTSTGLRIQATFHPARPPLLSRFCVHCPGLDFRRVAPKIIASDADLVLLCVPVNPDSIANARGLDYFVYRPRAHRLDLLPNPHPVYLHDSMTALLSRQDGAWYAVAALGLGPPVYKGGAPISWDFYLHLYRSTSSSKGWTSKRLSVTEFIRDKFIPIPASVDRLYHETGKTITVGGEGGTVAWVDLWRGIFLCDVLDEFPALRDIPLPCPARSNRDLFLIQYDPSYFRDVTISRNRDSIKYIEMEMWSPKEPMNTTSTPVSYVDCVLNNTRKSQVIRDDWKATTWSMPMPVIGSSCEHWHRDCEVGVKDITLGASNPCRSNLSFSEIVEMFKELPMVNPTISMDDDVVYLLSRTSPSPMDKLHVVFAIDVRKRTLQGLTKLDVQPQNSVCMVTLCTSEICRYLRNITGNFSTLAIHHLVFLHVTICMNAMLAIFKI</sequence>
<dbReference type="eggNOG" id="ENOG502R571">
    <property type="taxonomic scope" value="Eukaryota"/>
</dbReference>
<keyword evidence="2" id="KW-0812">Transmembrane</keyword>
<dbReference type="PANTHER" id="PTHR33074">
    <property type="entry name" value="EXPRESSED PROTEIN-RELATED"/>
    <property type="match status" value="1"/>
</dbReference>
<keyword evidence="2" id="KW-1133">Transmembrane helix</keyword>
<dbReference type="PANTHER" id="PTHR33074:SF49">
    <property type="entry name" value="OS07G0258000 PROTEIN"/>
    <property type="match status" value="1"/>
</dbReference>
<evidence type="ECO:0000313" key="5">
    <source>
        <dbReference type="Proteomes" id="UP000007306"/>
    </source>
</evidence>
<feature type="transmembrane region" description="Helical" evidence="2">
    <location>
        <begin position="464"/>
        <end position="485"/>
    </location>
</feature>